<evidence type="ECO:0000256" key="5">
    <source>
        <dbReference type="SAM" id="MobiDB-lite"/>
    </source>
</evidence>
<dbReference type="PANTHER" id="PTHR15735">
    <property type="entry name" value="FCH AND DOUBLE SH3 DOMAINS PROTEIN"/>
    <property type="match status" value="1"/>
</dbReference>
<dbReference type="InterPro" id="IPR057870">
    <property type="entry name" value="HR1_TOCA"/>
</dbReference>
<keyword evidence="2 4" id="KW-0175">Coiled coil</keyword>
<feature type="region of interest" description="Disordered" evidence="5">
    <location>
        <begin position="267"/>
        <end position="328"/>
    </location>
</feature>
<dbReference type="EMBL" id="JAODUP010000383">
    <property type="protein sequence ID" value="KAK2150898.1"/>
    <property type="molecule type" value="Genomic_DNA"/>
</dbReference>
<accession>A0AAD9JDU4</accession>
<dbReference type="Pfam" id="PF25610">
    <property type="entry name" value="HR1_TOCA"/>
    <property type="match status" value="1"/>
</dbReference>
<dbReference type="PANTHER" id="PTHR15735:SF12">
    <property type="entry name" value="CDC42-INTERACTING PROTEIN 4, ISOFORM B"/>
    <property type="match status" value="1"/>
</dbReference>
<feature type="compositionally biased region" description="Polar residues" evidence="5">
    <location>
        <begin position="90"/>
        <end position="104"/>
    </location>
</feature>
<organism evidence="8 9">
    <name type="scientific">Paralvinella palmiformis</name>
    <dbReference type="NCBI Taxonomy" id="53620"/>
    <lineage>
        <taxon>Eukaryota</taxon>
        <taxon>Metazoa</taxon>
        <taxon>Spiralia</taxon>
        <taxon>Lophotrochozoa</taxon>
        <taxon>Annelida</taxon>
        <taxon>Polychaeta</taxon>
        <taxon>Sedentaria</taxon>
        <taxon>Canalipalpata</taxon>
        <taxon>Terebellida</taxon>
        <taxon>Terebelliformia</taxon>
        <taxon>Alvinellidae</taxon>
        <taxon>Paralvinella</taxon>
    </lineage>
</organism>
<evidence type="ECO:0000259" key="7">
    <source>
        <dbReference type="PROSITE" id="PS51860"/>
    </source>
</evidence>
<dbReference type="GO" id="GO:0007165">
    <property type="term" value="P:signal transduction"/>
    <property type="evidence" value="ECO:0007669"/>
    <property type="project" value="InterPro"/>
</dbReference>
<dbReference type="SUPFAM" id="SSF103657">
    <property type="entry name" value="BAR/IMD domain-like"/>
    <property type="match status" value="1"/>
</dbReference>
<feature type="region of interest" description="Disordered" evidence="5">
    <location>
        <begin position="82"/>
        <end position="118"/>
    </location>
</feature>
<dbReference type="SMART" id="SM00326">
    <property type="entry name" value="SH3"/>
    <property type="match status" value="1"/>
</dbReference>
<feature type="compositionally biased region" description="Low complexity" evidence="5">
    <location>
        <begin position="280"/>
        <end position="300"/>
    </location>
</feature>
<dbReference type="InterPro" id="IPR011072">
    <property type="entry name" value="HR1_rho-bd"/>
</dbReference>
<evidence type="ECO:0000313" key="8">
    <source>
        <dbReference type="EMBL" id="KAK2150898.1"/>
    </source>
</evidence>
<feature type="region of interest" description="Disordered" evidence="5">
    <location>
        <begin position="34"/>
        <end position="53"/>
    </location>
</feature>
<feature type="domain" description="REM-1" evidence="7">
    <location>
        <begin position="193"/>
        <end position="270"/>
    </location>
</feature>
<name>A0AAD9JDU4_9ANNE</name>
<evidence type="ECO:0000256" key="1">
    <source>
        <dbReference type="ARBA" id="ARBA00022443"/>
    </source>
</evidence>
<evidence type="ECO:0008006" key="10">
    <source>
        <dbReference type="Google" id="ProtNLM"/>
    </source>
</evidence>
<dbReference type="Pfam" id="PF00018">
    <property type="entry name" value="SH3_1"/>
    <property type="match status" value="1"/>
</dbReference>
<evidence type="ECO:0000256" key="2">
    <source>
        <dbReference type="ARBA" id="ARBA00023054"/>
    </source>
</evidence>
<dbReference type="SUPFAM" id="SSF50044">
    <property type="entry name" value="SH3-domain"/>
    <property type="match status" value="1"/>
</dbReference>
<dbReference type="InterPro" id="IPR001452">
    <property type="entry name" value="SH3_domain"/>
</dbReference>
<evidence type="ECO:0000256" key="3">
    <source>
        <dbReference type="PROSITE-ProRule" id="PRU00192"/>
    </source>
</evidence>
<dbReference type="PROSITE" id="PS51860">
    <property type="entry name" value="REM_1"/>
    <property type="match status" value="1"/>
</dbReference>
<feature type="domain" description="SH3" evidence="6">
    <location>
        <begin position="334"/>
        <end position="395"/>
    </location>
</feature>
<feature type="compositionally biased region" description="Polar residues" evidence="5">
    <location>
        <begin position="269"/>
        <end position="279"/>
    </location>
</feature>
<proteinExistence type="predicted"/>
<dbReference type="PROSITE" id="PS50002">
    <property type="entry name" value="SH3"/>
    <property type="match status" value="1"/>
</dbReference>
<dbReference type="AlphaFoldDB" id="A0AAD9JDU4"/>
<sequence>MKSWVFSSEYLHDGAKQQTALRLQLEQNEKAKKQYEKAFKESEKAQENHRKADDDIHLSRAEVEKDAKIVIERYKSGFTPPGDIPFEDLSNGNVSEKQNQSGTPKTLRGKGETFSGKSKKNRSGILGLFSGTKVSQILLARIVHVYVGVLALNKHRYSSLVVSTELTEFRYPALTCHFLLLQQAEDAKEDFSHLPPNQQRKKLNEKIEQIKQEIIKETAERDGMLKMRDVYKQNSNLGDPQAIEKQLEPNAQKLDSLQRDLQKYEVGNRNLNPVQSRLGNSLSQRSSDASLSSSIRSSNSGTPLQETRSETVDHQISQDDSFEDQDDDDEFDFSIIGSCVALYPFEAPNDGSIPMREGEEFSVLEKDQGDGWTRVKRNNGEVGFVPTSYIKCSFN</sequence>
<keyword evidence="9" id="KW-1185">Reference proteome</keyword>
<reference evidence="8" key="1">
    <citation type="journal article" date="2023" name="Mol. Biol. Evol.">
        <title>Third-Generation Sequencing Reveals the Adaptive Role of the Epigenome in Three Deep-Sea Polychaetes.</title>
        <authorList>
            <person name="Perez M."/>
            <person name="Aroh O."/>
            <person name="Sun Y."/>
            <person name="Lan Y."/>
            <person name="Juniper S.K."/>
            <person name="Young C.R."/>
            <person name="Angers B."/>
            <person name="Qian P.Y."/>
        </authorList>
    </citation>
    <scope>NUCLEOTIDE SEQUENCE</scope>
    <source>
        <strain evidence="8">P08H-3</strain>
    </source>
</reference>
<gene>
    <name evidence="8" type="ORF">LSH36_383g00005</name>
</gene>
<keyword evidence="1 3" id="KW-0728">SH3 domain</keyword>
<dbReference type="Gene3D" id="2.30.30.40">
    <property type="entry name" value="SH3 Domains"/>
    <property type="match status" value="1"/>
</dbReference>
<evidence type="ECO:0000256" key="4">
    <source>
        <dbReference type="PROSITE-ProRule" id="PRU01207"/>
    </source>
</evidence>
<feature type="compositionally biased region" description="Basic and acidic residues" evidence="5">
    <location>
        <begin position="307"/>
        <end position="317"/>
    </location>
</feature>
<dbReference type="CDD" id="cd11911">
    <property type="entry name" value="SH3_CIP4-like"/>
    <property type="match status" value="1"/>
</dbReference>
<comment type="caution">
    <text evidence="8">The sequence shown here is derived from an EMBL/GenBank/DDBJ whole genome shotgun (WGS) entry which is preliminary data.</text>
</comment>
<dbReference type="InterPro" id="IPR027267">
    <property type="entry name" value="AH/BAR_dom_sf"/>
</dbReference>
<dbReference type="Proteomes" id="UP001208570">
    <property type="component" value="Unassembled WGS sequence"/>
</dbReference>
<evidence type="ECO:0000313" key="9">
    <source>
        <dbReference type="Proteomes" id="UP001208570"/>
    </source>
</evidence>
<evidence type="ECO:0000259" key="6">
    <source>
        <dbReference type="PROSITE" id="PS50002"/>
    </source>
</evidence>
<dbReference type="CDD" id="cd11619">
    <property type="entry name" value="HR1_CIP4-like"/>
    <property type="match status" value="1"/>
</dbReference>
<dbReference type="Gene3D" id="6.10.140.470">
    <property type="match status" value="1"/>
</dbReference>
<dbReference type="FunFam" id="2.30.30.40:FF:000203">
    <property type="entry name" value="Cdc42-interacting protein 4, isoform F"/>
    <property type="match status" value="1"/>
</dbReference>
<protein>
    <recommendedName>
        <fullName evidence="10">Thyroid hormone receptor interactor 10</fullName>
    </recommendedName>
</protein>
<dbReference type="InterPro" id="IPR036028">
    <property type="entry name" value="SH3-like_dom_sf"/>
</dbReference>